<dbReference type="Pfam" id="PF00582">
    <property type="entry name" value="Usp"/>
    <property type="match status" value="1"/>
</dbReference>
<dbReference type="SUPFAM" id="SSF52402">
    <property type="entry name" value="Adenine nucleotide alpha hydrolases-like"/>
    <property type="match status" value="1"/>
</dbReference>
<feature type="domain" description="UspA" evidence="1">
    <location>
        <begin position="12"/>
        <end position="151"/>
    </location>
</feature>
<evidence type="ECO:0000259" key="1">
    <source>
        <dbReference type="Pfam" id="PF00582"/>
    </source>
</evidence>
<name>A0ABU0M7R6_9HYPH</name>
<accession>A0ABU0M7R6</accession>
<sequence>MLKRRSTEAGHRRKFLAVIDDTPECSRAVVYAARRAERTSGGLTMLYVIEPTGFQHWIGVENIMRAEAMDEAEAVLARFADIARRHGSVEPELVIREGKPADEILALIGEDEDIAILVLAAATDKEGPGPLVSAMAGRLAGHFPVPVTIVPGSLADEDIAAIA</sequence>
<reference evidence="2 3" key="1">
    <citation type="submission" date="2023-07" db="EMBL/GenBank/DDBJ databases">
        <title>Genomic Encyclopedia of Type Strains, Phase IV (KMG-IV): sequencing the most valuable type-strain genomes for metagenomic binning, comparative biology and taxonomic classification.</title>
        <authorList>
            <person name="Goeker M."/>
        </authorList>
    </citation>
    <scope>NUCLEOTIDE SEQUENCE [LARGE SCALE GENOMIC DNA]</scope>
    <source>
        <strain evidence="2 3">B1-1</strain>
    </source>
</reference>
<comment type="caution">
    <text evidence="2">The sequence shown here is derived from an EMBL/GenBank/DDBJ whole genome shotgun (WGS) entry which is preliminary data.</text>
</comment>
<dbReference type="CDD" id="cd00293">
    <property type="entry name" value="USP-like"/>
    <property type="match status" value="1"/>
</dbReference>
<dbReference type="InterPro" id="IPR014729">
    <property type="entry name" value="Rossmann-like_a/b/a_fold"/>
</dbReference>
<dbReference type="Gene3D" id="3.40.50.620">
    <property type="entry name" value="HUPs"/>
    <property type="match status" value="1"/>
</dbReference>
<dbReference type="EMBL" id="JAUSWJ010000001">
    <property type="protein sequence ID" value="MDQ0516963.1"/>
    <property type="molecule type" value="Genomic_DNA"/>
</dbReference>
<organism evidence="2 3">
    <name type="scientific">Kaistia geumhonensis</name>
    <dbReference type="NCBI Taxonomy" id="410839"/>
    <lineage>
        <taxon>Bacteria</taxon>
        <taxon>Pseudomonadati</taxon>
        <taxon>Pseudomonadota</taxon>
        <taxon>Alphaproteobacteria</taxon>
        <taxon>Hyphomicrobiales</taxon>
        <taxon>Kaistiaceae</taxon>
        <taxon>Kaistia</taxon>
    </lineage>
</organism>
<proteinExistence type="predicted"/>
<protein>
    <submittedName>
        <fullName evidence="2">Nucleotide-binding universal stress UspA family protein</fullName>
    </submittedName>
</protein>
<keyword evidence="3" id="KW-1185">Reference proteome</keyword>
<dbReference type="InterPro" id="IPR006016">
    <property type="entry name" value="UspA"/>
</dbReference>
<gene>
    <name evidence="2" type="ORF">QO015_002576</name>
</gene>
<dbReference type="Proteomes" id="UP001223743">
    <property type="component" value="Unassembled WGS sequence"/>
</dbReference>
<evidence type="ECO:0000313" key="3">
    <source>
        <dbReference type="Proteomes" id="UP001223743"/>
    </source>
</evidence>
<evidence type="ECO:0000313" key="2">
    <source>
        <dbReference type="EMBL" id="MDQ0516963.1"/>
    </source>
</evidence>